<reference evidence="2 3" key="1">
    <citation type="submission" date="2011-02" db="EMBL/GenBank/DDBJ databases">
        <title>The Genome Sequence of Sphaeroforma arctica JP610.</title>
        <authorList>
            <consortium name="The Broad Institute Genome Sequencing Platform"/>
            <person name="Russ C."/>
            <person name="Cuomo C."/>
            <person name="Young S.K."/>
            <person name="Zeng Q."/>
            <person name="Gargeya S."/>
            <person name="Alvarado L."/>
            <person name="Berlin A."/>
            <person name="Chapman S.B."/>
            <person name="Chen Z."/>
            <person name="Freedman E."/>
            <person name="Gellesch M."/>
            <person name="Goldberg J."/>
            <person name="Griggs A."/>
            <person name="Gujja S."/>
            <person name="Heilman E."/>
            <person name="Heiman D."/>
            <person name="Howarth C."/>
            <person name="Mehta T."/>
            <person name="Neiman D."/>
            <person name="Pearson M."/>
            <person name="Roberts A."/>
            <person name="Saif S."/>
            <person name="Shea T."/>
            <person name="Shenoy N."/>
            <person name="Sisk P."/>
            <person name="Stolte C."/>
            <person name="Sykes S."/>
            <person name="White J."/>
            <person name="Yandava C."/>
            <person name="Burger G."/>
            <person name="Gray M.W."/>
            <person name="Holland P.W.H."/>
            <person name="King N."/>
            <person name="Lang F.B.F."/>
            <person name="Roger A.J."/>
            <person name="Ruiz-Trillo I."/>
            <person name="Haas B."/>
            <person name="Nusbaum C."/>
            <person name="Birren B."/>
        </authorList>
    </citation>
    <scope>NUCLEOTIDE SEQUENCE [LARGE SCALE GENOMIC DNA]</scope>
    <source>
        <strain evidence="2 3">JP610</strain>
    </source>
</reference>
<name>A0A0L0FN25_9EUKA</name>
<feature type="compositionally biased region" description="Low complexity" evidence="1">
    <location>
        <begin position="11"/>
        <end position="26"/>
    </location>
</feature>
<proteinExistence type="predicted"/>
<feature type="compositionally biased region" description="Basic and acidic residues" evidence="1">
    <location>
        <begin position="27"/>
        <end position="47"/>
    </location>
</feature>
<sequence length="72" mass="8340">MSRMASEQELVPNAPAEANPQEAPEAVPKENSTEEPKPDQVEAESSRHRPPQRYRRRHLLLPRQPNLLEYNK</sequence>
<evidence type="ECO:0000313" key="3">
    <source>
        <dbReference type="Proteomes" id="UP000054560"/>
    </source>
</evidence>
<dbReference type="GeneID" id="25910154"/>
<dbReference type="RefSeq" id="XP_014151803.1">
    <property type="nucleotide sequence ID" value="XM_014296328.1"/>
</dbReference>
<feature type="region of interest" description="Disordered" evidence="1">
    <location>
        <begin position="1"/>
        <end position="72"/>
    </location>
</feature>
<evidence type="ECO:0000256" key="1">
    <source>
        <dbReference type="SAM" id="MobiDB-lite"/>
    </source>
</evidence>
<accession>A0A0L0FN25</accession>
<keyword evidence="3" id="KW-1185">Reference proteome</keyword>
<protein>
    <submittedName>
        <fullName evidence="2">Uncharacterized protein</fullName>
    </submittedName>
</protein>
<feature type="compositionally biased region" description="Basic residues" evidence="1">
    <location>
        <begin position="48"/>
        <end position="60"/>
    </location>
</feature>
<dbReference type="AlphaFoldDB" id="A0A0L0FN25"/>
<evidence type="ECO:0000313" key="2">
    <source>
        <dbReference type="EMBL" id="KNC77901.1"/>
    </source>
</evidence>
<dbReference type="EMBL" id="KQ242605">
    <property type="protein sequence ID" value="KNC77901.1"/>
    <property type="molecule type" value="Genomic_DNA"/>
</dbReference>
<dbReference type="Proteomes" id="UP000054560">
    <property type="component" value="Unassembled WGS sequence"/>
</dbReference>
<feature type="compositionally biased region" description="Low complexity" evidence="1">
    <location>
        <begin position="61"/>
        <end position="72"/>
    </location>
</feature>
<gene>
    <name evidence="2" type="ORF">SARC_09650</name>
</gene>
<organism evidence="2 3">
    <name type="scientific">Sphaeroforma arctica JP610</name>
    <dbReference type="NCBI Taxonomy" id="667725"/>
    <lineage>
        <taxon>Eukaryota</taxon>
        <taxon>Ichthyosporea</taxon>
        <taxon>Ichthyophonida</taxon>
        <taxon>Sphaeroforma</taxon>
    </lineage>
</organism>